<dbReference type="Pfam" id="PF02624">
    <property type="entry name" value="YcaO"/>
    <property type="match status" value="1"/>
</dbReference>
<accession>A0ABS8YHC6</accession>
<evidence type="ECO:0000259" key="1">
    <source>
        <dbReference type="PROSITE" id="PS51664"/>
    </source>
</evidence>
<protein>
    <submittedName>
        <fullName evidence="2">YcaO-like family protein</fullName>
    </submittedName>
</protein>
<gene>
    <name evidence="2" type="ORF">LQV63_15010</name>
</gene>
<reference evidence="2 3" key="1">
    <citation type="submission" date="2021-11" db="EMBL/GenBank/DDBJ databases">
        <title>Draft genome sequence of Paenibacillus profundus YoMME, a new Gram-positive bacteria with exoelectrogenic properties.</title>
        <authorList>
            <person name="Hubenova Y."/>
            <person name="Hubenova E."/>
            <person name="Manasiev Y."/>
            <person name="Peykov S."/>
            <person name="Mitov M."/>
        </authorList>
    </citation>
    <scope>NUCLEOTIDE SEQUENCE [LARGE SCALE GENOMIC DNA]</scope>
    <source>
        <strain evidence="2 3">YoMME</strain>
    </source>
</reference>
<dbReference type="InterPro" id="IPR003776">
    <property type="entry name" value="YcaO-like_dom"/>
</dbReference>
<dbReference type="Gene3D" id="3.30.40.250">
    <property type="match status" value="1"/>
</dbReference>
<dbReference type="PANTHER" id="PTHR37809:SF1">
    <property type="entry name" value="RIBOSOMAL PROTEIN S12 METHYLTHIOTRANSFERASE ACCESSORY FACTOR YCAO"/>
    <property type="match status" value="1"/>
</dbReference>
<dbReference type="NCBIfam" id="TIGR03604">
    <property type="entry name" value="TOMM_cyclo_SagD"/>
    <property type="match status" value="1"/>
</dbReference>
<keyword evidence="3" id="KW-1185">Reference proteome</keyword>
<name>A0ABS8YHC6_9BACL</name>
<comment type="caution">
    <text evidence="2">The sequence shown here is derived from an EMBL/GenBank/DDBJ whole genome shotgun (WGS) entry which is preliminary data.</text>
</comment>
<evidence type="ECO:0000313" key="2">
    <source>
        <dbReference type="EMBL" id="MCE5170624.1"/>
    </source>
</evidence>
<dbReference type="Proteomes" id="UP001199916">
    <property type="component" value="Unassembled WGS sequence"/>
</dbReference>
<evidence type="ECO:0000313" key="3">
    <source>
        <dbReference type="Proteomes" id="UP001199916"/>
    </source>
</evidence>
<organism evidence="2 3">
    <name type="scientific">Paenibacillus profundus</name>
    <dbReference type="NCBI Taxonomy" id="1173085"/>
    <lineage>
        <taxon>Bacteria</taxon>
        <taxon>Bacillati</taxon>
        <taxon>Bacillota</taxon>
        <taxon>Bacilli</taxon>
        <taxon>Bacillales</taxon>
        <taxon>Paenibacillaceae</taxon>
        <taxon>Paenibacillus</taxon>
    </lineage>
</organism>
<dbReference type="PROSITE" id="PS51664">
    <property type="entry name" value="YCAO"/>
    <property type="match status" value="1"/>
</dbReference>
<sequence>MIKERKRITIERIQHYIVIASESHAHGCIHCIKSRMIDNQFLSPKRIETSFIAVNKLDYSMVAELKNQFSELHPDVYFTYNLFTKEIRKSLMLKYPQCEQCGETETVQKLEECKIESASIPIGSDYREKHFNEIVTGLKQNAASLIHPETGWFKNHYRSVTDSMPLIALDGYLSKVNYDSYGRNYTYKQAYYTAVLEGLERHQGVAPSTYAPCRASENTLLEENKSFISLDRYIHFESNQYNNPEFRFDKYEQDDSILWRYVYSFTQDRYMLAPEQIIYFSNHHFYKENMEKRYLPDSSNGIALGSNIDEASIYGLFELIERDAFMVYWFSRSTPTKLENIERVNHTAIQLILAYLDFIGYDVHLYDITLESKVPTYWVLLELRDKTNTDKMAFYTAAGANIDPLKAIESALIEASTSIKAFLVFRERRYKNKDVDAMITNFNNVKFLEDHLFLYSSSKMEYALSFALHSSIKIDAAASISKHDFYSQATTQRELLHQIIACMKPYHDEILQANLTSEPLKRLGFNCVKISVPTMQNISFGYEQQNVNKSRIKQGVKINQLDGDPDQINPHPHPFP</sequence>
<dbReference type="RefSeq" id="WP_233697302.1">
    <property type="nucleotide sequence ID" value="NZ_JAJNBZ010000011.1"/>
</dbReference>
<dbReference type="Gene3D" id="3.30.1330.230">
    <property type="match status" value="1"/>
</dbReference>
<feature type="domain" description="YcaO" evidence="1">
    <location>
        <begin position="182"/>
        <end position="576"/>
    </location>
</feature>
<proteinExistence type="predicted"/>
<dbReference type="PANTHER" id="PTHR37809">
    <property type="entry name" value="RIBOSOMAL PROTEIN S12 METHYLTHIOTRANSFERASE ACCESSORY FACTOR YCAO"/>
    <property type="match status" value="1"/>
</dbReference>
<dbReference type="EMBL" id="JAJNBZ010000011">
    <property type="protein sequence ID" value="MCE5170624.1"/>
    <property type="molecule type" value="Genomic_DNA"/>
</dbReference>
<dbReference type="InterPro" id="IPR027624">
    <property type="entry name" value="TOMM_cyclo_SagD"/>
</dbReference>
<dbReference type="Gene3D" id="3.30.160.660">
    <property type="match status" value="1"/>
</dbReference>